<feature type="transmembrane region" description="Helical" evidence="1">
    <location>
        <begin position="834"/>
        <end position="856"/>
    </location>
</feature>
<dbReference type="OrthoDB" id="2420894at2759"/>
<evidence type="ECO:0000313" key="4">
    <source>
        <dbReference type="Proteomes" id="UP000266861"/>
    </source>
</evidence>
<sequence length="902" mass="102814">MIRSSLNLMVLLISWITIFSLTSSISGFVIFTHNETNPFKTTPRIWQYGKYFDGTVVIRIINPNITSLDNSFWIRPVLSLRIIHPNGTVSEIDKDLKIPEFNWHITKIPDSDYQDPISIYALQKGYLLVTYFNASNPDDINTYEEWGRIIDWNGNLYDEVYFGGAYIENGTWYPTATKIVSNVDPEKGFIRIAGRNVDYVEWQQYMINDTFNLRKTLEDSITLPQNGSSTFNVVGYDDKEFSAPKMIYQLPLDNITISDLFCAISSTGIGQVCTFNVTHNDVYYYVKLNFLSSGSITEIIPLSLRSGENTINTFTSVPLHTNIKSIPYGGYVFYKYFLDETNHINVNQVNYFNEYTKNSQSENFDESNESLVLGVRGIMLILPNNTMLVSQMEDLNSWSFLTTEIPKFTDLKNEYSNFQVNSTRPSINTAILTSTKNITLTYHEPVELSNGNIWIYQIDNSGNDIIRQYLKGVNSFCSISENGLTVTVNVIKSTFSDPNSQFYIKVDNNFARSKTYRESLTGIYGNIWKFNTHTSEEIFADTVYGVMRLTAEGTEYYENLNSTEKDQFFIDLHIDLSKIIPVNIERLSSNGKTQVDNTISPSHQIFISLNIESSKEGRSVASIVIDLNDMIVYKNMTSVGLFPTTKYLDGDFGFKPKQNIWNKYMLKFSGVILVLAILVVLFLIAHSIDNKGRNIAVLQFGLIIFDFIMDVLFVSENSQVIKVLYIPSIVFLTVPIVFNTIWAFYVISDENKSKDFLNWFTRHEKVASLFTVLSSADIETLSILHSNIAGFEFFQAPISIKGKNRIFRASCLTIFVEDIPQVIIQILYQQSVVAYDIIPLFTLVSSCLSLLINIVGRLFQAINSCRPGTLDESISHSIDFKEENSNNKKSSVVSVVWEFFCM</sequence>
<comment type="caution">
    <text evidence="3">The sequence shown here is derived from an EMBL/GenBank/DDBJ whole genome shotgun (WGS) entry which is preliminary data.</text>
</comment>
<reference evidence="3 4" key="1">
    <citation type="submission" date="2018-08" db="EMBL/GenBank/DDBJ databases">
        <title>Genome and evolution of the arbuscular mycorrhizal fungus Diversispora epigaea (formerly Glomus versiforme) and its bacterial endosymbionts.</title>
        <authorList>
            <person name="Sun X."/>
            <person name="Fei Z."/>
            <person name="Harrison M."/>
        </authorList>
    </citation>
    <scope>NUCLEOTIDE SEQUENCE [LARGE SCALE GENOMIC DNA]</scope>
    <source>
        <strain evidence="3 4">IT104</strain>
    </source>
</reference>
<keyword evidence="1" id="KW-1133">Transmembrane helix</keyword>
<dbReference type="EMBL" id="PQFF01000163">
    <property type="protein sequence ID" value="RHZ77774.1"/>
    <property type="molecule type" value="Genomic_DNA"/>
</dbReference>
<feature type="signal peptide" evidence="2">
    <location>
        <begin position="1"/>
        <end position="27"/>
    </location>
</feature>
<evidence type="ECO:0000256" key="1">
    <source>
        <dbReference type="SAM" id="Phobius"/>
    </source>
</evidence>
<feature type="chain" id="PRO_5017188058" evidence="2">
    <location>
        <begin position="28"/>
        <end position="902"/>
    </location>
</feature>
<keyword evidence="1" id="KW-0472">Membrane</keyword>
<dbReference type="STRING" id="1348612.A0A397IXF2"/>
<protein>
    <submittedName>
        <fullName evidence="3">Uncharacterized protein</fullName>
    </submittedName>
</protein>
<dbReference type="AlphaFoldDB" id="A0A397IXF2"/>
<evidence type="ECO:0000256" key="2">
    <source>
        <dbReference type="SAM" id="SignalP"/>
    </source>
</evidence>
<proteinExistence type="predicted"/>
<keyword evidence="4" id="KW-1185">Reference proteome</keyword>
<feature type="transmembrane region" description="Helical" evidence="1">
    <location>
        <begin position="664"/>
        <end position="684"/>
    </location>
</feature>
<evidence type="ECO:0000313" key="3">
    <source>
        <dbReference type="EMBL" id="RHZ77774.1"/>
    </source>
</evidence>
<dbReference type="Proteomes" id="UP000266861">
    <property type="component" value="Unassembled WGS sequence"/>
</dbReference>
<feature type="transmembrane region" description="Helical" evidence="1">
    <location>
        <begin position="696"/>
        <end position="713"/>
    </location>
</feature>
<organism evidence="3 4">
    <name type="scientific">Diversispora epigaea</name>
    <dbReference type="NCBI Taxonomy" id="1348612"/>
    <lineage>
        <taxon>Eukaryota</taxon>
        <taxon>Fungi</taxon>
        <taxon>Fungi incertae sedis</taxon>
        <taxon>Mucoromycota</taxon>
        <taxon>Glomeromycotina</taxon>
        <taxon>Glomeromycetes</taxon>
        <taxon>Diversisporales</taxon>
        <taxon>Diversisporaceae</taxon>
        <taxon>Diversispora</taxon>
    </lineage>
</organism>
<keyword evidence="1" id="KW-0812">Transmembrane</keyword>
<feature type="transmembrane region" description="Helical" evidence="1">
    <location>
        <begin position="725"/>
        <end position="747"/>
    </location>
</feature>
<keyword evidence="2" id="KW-0732">Signal</keyword>
<gene>
    <name evidence="3" type="ORF">Glove_173g63</name>
</gene>
<accession>A0A397IXF2</accession>
<name>A0A397IXF2_9GLOM</name>
<feature type="transmembrane region" description="Helical" evidence="1">
    <location>
        <begin position="806"/>
        <end position="828"/>
    </location>
</feature>